<comment type="pathway">
    <text evidence="3">Cell wall biogenesis; peptidoglycan biosynthesis.</text>
</comment>
<evidence type="ECO:0000256" key="13">
    <source>
        <dbReference type="ARBA" id="ARBA00022692"/>
    </source>
</evidence>
<comment type="pathway">
    <text evidence="26">Glycan biosynthesis.</text>
</comment>
<dbReference type="OrthoDB" id="9766909at2"/>
<feature type="domain" description="Penicillin-binding protein transpeptidase" evidence="29">
    <location>
        <begin position="376"/>
        <end position="651"/>
    </location>
</feature>
<dbReference type="PANTHER" id="PTHR32282">
    <property type="entry name" value="BINDING PROTEIN TRANSPEPTIDASE, PUTATIVE-RELATED"/>
    <property type="match status" value="1"/>
</dbReference>
<gene>
    <name evidence="31" type="primary">mtgA</name>
    <name evidence="31" type="ORF">CAFE_25370</name>
</gene>
<dbReference type="GO" id="GO:0008360">
    <property type="term" value="P:regulation of cell shape"/>
    <property type="evidence" value="ECO:0007669"/>
    <property type="project" value="UniProtKB-KW"/>
</dbReference>
<dbReference type="Gene3D" id="1.10.3810.10">
    <property type="entry name" value="Biosynthetic peptidoglycan transglycosylase-like"/>
    <property type="match status" value="1"/>
</dbReference>
<proteinExistence type="inferred from homology"/>
<comment type="similarity">
    <text evidence="5">In the N-terminal section; belongs to the glycosyltransferase 51 family.</text>
</comment>
<dbReference type="GO" id="GO:0046677">
    <property type="term" value="P:response to antibiotic"/>
    <property type="evidence" value="ECO:0007669"/>
    <property type="project" value="UniProtKB-KW"/>
</dbReference>
<evidence type="ECO:0000256" key="19">
    <source>
        <dbReference type="ARBA" id="ARBA00023136"/>
    </source>
</evidence>
<dbReference type="GO" id="GO:0071555">
    <property type="term" value="P:cell wall organization"/>
    <property type="evidence" value="ECO:0007669"/>
    <property type="project" value="UniProtKB-KW"/>
</dbReference>
<keyword evidence="17" id="KW-0573">Peptidoglycan synthesis</keyword>
<keyword evidence="22" id="KW-0961">Cell wall biogenesis/degradation</keyword>
<dbReference type="Gene3D" id="3.40.710.10">
    <property type="entry name" value="DD-peptidase/beta-lactamase superfamily"/>
    <property type="match status" value="1"/>
</dbReference>
<dbReference type="SUPFAM" id="SSF56601">
    <property type="entry name" value="beta-lactamase/transpeptidase-like"/>
    <property type="match status" value="1"/>
</dbReference>
<feature type="domain" description="Glycosyl transferase family 51" evidence="30">
    <location>
        <begin position="97"/>
        <end position="270"/>
    </location>
</feature>
<feature type="compositionally biased region" description="Low complexity" evidence="27">
    <location>
        <begin position="713"/>
        <end position="736"/>
    </location>
</feature>
<evidence type="ECO:0000256" key="14">
    <source>
        <dbReference type="ARBA" id="ARBA00022801"/>
    </source>
</evidence>
<keyword evidence="15" id="KW-0133">Cell shape</keyword>
<accession>A0A6N8I112</accession>
<feature type="region of interest" description="Disordered" evidence="27">
    <location>
        <begin position="708"/>
        <end position="793"/>
    </location>
</feature>
<sequence length="793" mass="87066">MRKTDISKYAGGRNVDKENVSTAKSVFKMILRCITTIITVFVIAGAIVSVSLFSYIYSMKNESVDYDLHKLQLNYTSFIYVNGPNDDASNPVKYQSLYSSENRIWVDYDKIPKAMKDAIVAIEDKRFWEHKGVDWKRTFGAAINLFDIFQSNGGSYGGSTITQQLIKNITGDNEVSLTRKVKEIFRALNLEKKYSKEEILGAYLNVVPFGSGCNGVQTAANLYFGKNIQDCDIAQCAAIAGITQNPTAYSPLTHPEKNKDRQQTVLKAMHDQGKITDKEYQAAVKESENMKFVGKKAEDVVDENSVWNWYTEAVFEDVKNSLMETYSCSSDKAIDMIYHGGLKIYSAVNSDLQETAENVFNDGKTFPSAYPNLQGGYVAMDYNGRVLAIVGSKGKKESNRLFDLATDAKRQPGSSIKPLAVYGPAVNAGLINYSSLVNDEPLPNWKNGQPGPANWDNRYHGIITVEKALEQSYNAASVQVDKMLTPNVSFNFLREKLGFTSLEPADNTLAAMAVGGMTQGITVKEMTAGFQMFGNGGKFYKPYTFYYIQDHDGNVIVDNRNEVPVQSISSSAATVVHKLLNNVMAHGTGIAANISGWDVFGKTGTTNDNKDSWFVGGTPYAVAGVWTGYRTPKVLTKYETPVAKTVWKNIMTQYLKGKEKKEFDLDQNVRPFKFCVESGLLVNPGVCTETKTGWYDINKLPATCNIDHGGSGSETDSSSSAAGNSSSTGDSSQAGDDFPELPSQQPDSGTESGTHSSETSSKGNKNSSKASSRQGVSKPDDQSWRQDSISPDE</sequence>
<dbReference type="UniPathway" id="UPA00219"/>
<dbReference type="EMBL" id="VWXL01000075">
    <property type="protein sequence ID" value="MVB11811.1"/>
    <property type="molecule type" value="Genomic_DNA"/>
</dbReference>
<evidence type="ECO:0000256" key="20">
    <source>
        <dbReference type="ARBA" id="ARBA00023251"/>
    </source>
</evidence>
<keyword evidence="8" id="KW-1003">Cell membrane</keyword>
<evidence type="ECO:0000256" key="10">
    <source>
        <dbReference type="ARBA" id="ARBA00022670"/>
    </source>
</evidence>
<evidence type="ECO:0000256" key="26">
    <source>
        <dbReference type="ARBA" id="ARBA00060592"/>
    </source>
</evidence>
<evidence type="ECO:0000256" key="6">
    <source>
        <dbReference type="ARBA" id="ARBA00012448"/>
    </source>
</evidence>
<comment type="similarity">
    <text evidence="4">In the C-terminal section; belongs to the transpeptidase family.</text>
</comment>
<dbReference type="GO" id="GO:0008658">
    <property type="term" value="F:penicillin binding"/>
    <property type="evidence" value="ECO:0007669"/>
    <property type="project" value="InterPro"/>
</dbReference>
<dbReference type="FunFam" id="1.10.3810.10:FF:000001">
    <property type="entry name" value="Penicillin-binding protein 1A"/>
    <property type="match status" value="1"/>
</dbReference>
<dbReference type="EC" id="3.4.16.4" evidence="6"/>
<evidence type="ECO:0000256" key="21">
    <source>
        <dbReference type="ARBA" id="ARBA00023268"/>
    </source>
</evidence>
<keyword evidence="18 28" id="KW-1133">Transmembrane helix</keyword>
<dbReference type="SUPFAM" id="SSF53955">
    <property type="entry name" value="Lysozyme-like"/>
    <property type="match status" value="1"/>
</dbReference>
<dbReference type="GO" id="GO:0030288">
    <property type="term" value="C:outer membrane-bounded periplasmic space"/>
    <property type="evidence" value="ECO:0007669"/>
    <property type="project" value="TreeGrafter"/>
</dbReference>
<keyword evidence="32" id="KW-1185">Reference proteome</keyword>
<evidence type="ECO:0000256" key="11">
    <source>
        <dbReference type="ARBA" id="ARBA00022676"/>
    </source>
</evidence>
<evidence type="ECO:0000256" key="22">
    <source>
        <dbReference type="ARBA" id="ARBA00023316"/>
    </source>
</evidence>
<reference evidence="31 32" key="1">
    <citation type="submission" date="2019-09" db="EMBL/GenBank/DDBJ databases">
        <title>Genome sequence of Clostridium sp. EA1.</title>
        <authorList>
            <person name="Poehlein A."/>
            <person name="Bengelsdorf F.R."/>
            <person name="Daniel R."/>
        </authorList>
    </citation>
    <scope>NUCLEOTIDE SEQUENCE [LARGE SCALE GENOMIC DNA]</scope>
    <source>
        <strain evidence="31 32">EA1</strain>
    </source>
</reference>
<feature type="transmembrane region" description="Helical" evidence="28">
    <location>
        <begin position="34"/>
        <end position="57"/>
    </location>
</feature>
<comment type="caution">
    <text evidence="31">The sequence shown here is derived from an EMBL/GenBank/DDBJ whole genome shotgun (WGS) entry which is preliminary data.</text>
</comment>
<evidence type="ECO:0000256" key="25">
    <source>
        <dbReference type="ARBA" id="ARBA00049902"/>
    </source>
</evidence>
<dbReference type="InterPro" id="IPR001264">
    <property type="entry name" value="Glyco_trans_51"/>
</dbReference>
<dbReference type="Pfam" id="PF00912">
    <property type="entry name" value="Transgly"/>
    <property type="match status" value="1"/>
</dbReference>
<dbReference type="InterPro" id="IPR050396">
    <property type="entry name" value="Glycosyltr_51/Transpeptidase"/>
</dbReference>
<keyword evidence="14" id="KW-0378">Hydrolase</keyword>
<evidence type="ECO:0000259" key="29">
    <source>
        <dbReference type="Pfam" id="PF00905"/>
    </source>
</evidence>
<evidence type="ECO:0000256" key="5">
    <source>
        <dbReference type="ARBA" id="ARBA00007739"/>
    </source>
</evidence>
<comment type="function">
    <text evidence="1">Cell wall formation. Synthesis of cross-linked peptidoglycan from the lipid intermediates. The enzyme has a penicillin-insensitive transglycosylase N-terminal domain (formation of linear glycan strands) and a penicillin-sensitive transpeptidase C-terminal domain (cross-linking of the peptide subunits).</text>
</comment>
<keyword evidence="16" id="KW-0735">Signal-anchor</keyword>
<feature type="compositionally biased region" description="Low complexity" evidence="27">
    <location>
        <begin position="748"/>
        <end position="772"/>
    </location>
</feature>
<comment type="catalytic activity">
    <reaction evidence="23">
        <text>Preferential cleavage: (Ac)2-L-Lys-D-Ala-|-D-Ala. Also transpeptidation of peptidyl-alanyl moieties that are N-acyl substituents of D-alanine.</text>
        <dbReference type="EC" id="3.4.16.4"/>
    </reaction>
</comment>
<evidence type="ECO:0000256" key="7">
    <source>
        <dbReference type="ARBA" id="ARBA00018638"/>
    </source>
</evidence>
<evidence type="ECO:0000256" key="12">
    <source>
        <dbReference type="ARBA" id="ARBA00022679"/>
    </source>
</evidence>
<keyword evidence="21" id="KW-0511">Multifunctional enzyme</keyword>
<evidence type="ECO:0000256" key="15">
    <source>
        <dbReference type="ARBA" id="ARBA00022960"/>
    </source>
</evidence>
<evidence type="ECO:0000256" key="17">
    <source>
        <dbReference type="ARBA" id="ARBA00022984"/>
    </source>
</evidence>
<evidence type="ECO:0000256" key="2">
    <source>
        <dbReference type="ARBA" id="ARBA00004401"/>
    </source>
</evidence>
<dbReference type="GO" id="GO:0005886">
    <property type="term" value="C:plasma membrane"/>
    <property type="evidence" value="ECO:0007669"/>
    <property type="project" value="UniProtKB-SubCell"/>
</dbReference>
<keyword evidence="10" id="KW-0645">Protease</keyword>
<evidence type="ECO:0000256" key="1">
    <source>
        <dbReference type="ARBA" id="ARBA00002624"/>
    </source>
</evidence>
<evidence type="ECO:0000256" key="9">
    <source>
        <dbReference type="ARBA" id="ARBA00022645"/>
    </source>
</evidence>
<dbReference type="Proteomes" id="UP000469440">
    <property type="component" value="Unassembled WGS sequence"/>
</dbReference>
<dbReference type="EC" id="2.4.99.28" evidence="24"/>
<evidence type="ECO:0000256" key="28">
    <source>
        <dbReference type="SAM" id="Phobius"/>
    </source>
</evidence>
<dbReference type="Pfam" id="PF00905">
    <property type="entry name" value="Transpeptidase"/>
    <property type="match status" value="1"/>
</dbReference>
<dbReference type="PANTHER" id="PTHR32282:SF11">
    <property type="entry name" value="PENICILLIN-BINDING PROTEIN 1B"/>
    <property type="match status" value="1"/>
</dbReference>
<evidence type="ECO:0000256" key="27">
    <source>
        <dbReference type="SAM" id="MobiDB-lite"/>
    </source>
</evidence>
<keyword evidence="11 31" id="KW-0328">Glycosyltransferase</keyword>
<evidence type="ECO:0000256" key="24">
    <source>
        <dbReference type="ARBA" id="ARBA00044770"/>
    </source>
</evidence>
<evidence type="ECO:0000313" key="31">
    <source>
        <dbReference type="EMBL" id="MVB11811.1"/>
    </source>
</evidence>
<evidence type="ECO:0000256" key="16">
    <source>
        <dbReference type="ARBA" id="ARBA00022968"/>
    </source>
</evidence>
<keyword evidence="19 28" id="KW-0472">Membrane</keyword>
<dbReference type="GO" id="GO:0009002">
    <property type="term" value="F:serine-type D-Ala-D-Ala carboxypeptidase activity"/>
    <property type="evidence" value="ECO:0007669"/>
    <property type="project" value="UniProtKB-EC"/>
</dbReference>
<dbReference type="InterPro" id="IPR012338">
    <property type="entry name" value="Beta-lactam/transpept-like"/>
</dbReference>
<protein>
    <recommendedName>
        <fullName evidence="7">Penicillin-binding protein 1A</fullName>
        <ecNumber evidence="24">2.4.99.28</ecNumber>
        <ecNumber evidence="6">3.4.16.4</ecNumber>
    </recommendedName>
</protein>
<evidence type="ECO:0000256" key="4">
    <source>
        <dbReference type="ARBA" id="ARBA00007090"/>
    </source>
</evidence>
<keyword evidence="20" id="KW-0046">Antibiotic resistance</keyword>
<evidence type="ECO:0000256" key="18">
    <source>
        <dbReference type="ARBA" id="ARBA00022989"/>
    </source>
</evidence>
<dbReference type="GO" id="GO:0009252">
    <property type="term" value="P:peptidoglycan biosynthetic process"/>
    <property type="evidence" value="ECO:0007669"/>
    <property type="project" value="UniProtKB-UniPathway"/>
</dbReference>
<evidence type="ECO:0000313" key="32">
    <source>
        <dbReference type="Proteomes" id="UP000469440"/>
    </source>
</evidence>
<dbReference type="GO" id="GO:0006508">
    <property type="term" value="P:proteolysis"/>
    <property type="evidence" value="ECO:0007669"/>
    <property type="project" value="UniProtKB-KW"/>
</dbReference>
<dbReference type="InterPro" id="IPR001460">
    <property type="entry name" value="PCN-bd_Tpept"/>
</dbReference>
<evidence type="ECO:0000259" key="30">
    <source>
        <dbReference type="Pfam" id="PF00912"/>
    </source>
</evidence>
<comment type="catalytic activity">
    <reaction evidence="25">
        <text>[GlcNAc-(1-&gt;4)-Mur2Ac(oyl-L-Ala-gamma-D-Glu-L-Lys-D-Ala-D-Ala)](n)-di-trans,octa-cis-undecaprenyl diphosphate + beta-D-GlcNAc-(1-&gt;4)-Mur2Ac(oyl-L-Ala-gamma-D-Glu-L-Lys-D-Ala-D-Ala)-di-trans,octa-cis-undecaprenyl diphosphate = [GlcNAc-(1-&gt;4)-Mur2Ac(oyl-L-Ala-gamma-D-Glu-L-Lys-D-Ala-D-Ala)](n+1)-di-trans,octa-cis-undecaprenyl diphosphate + di-trans,octa-cis-undecaprenyl diphosphate + H(+)</text>
        <dbReference type="Rhea" id="RHEA:23708"/>
        <dbReference type="Rhea" id="RHEA-COMP:9602"/>
        <dbReference type="Rhea" id="RHEA-COMP:9603"/>
        <dbReference type="ChEBI" id="CHEBI:15378"/>
        <dbReference type="ChEBI" id="CHEBI:58405"/>
        <dbReference type="ChEBI" id="CHEBI:60033"/>
        <dbReference type="ChEBI" id="CHEBI:78435"/>
        <dbReference type="EC" id="2.4.99.28"/>
    </reaction>
</comment>
<dbReference type="GO" id="GO:0008955">
    <property type="term" value="F:peptidoglycan glycosyltransferase activity"/>
    <property type="evidence" value="ECO:0007669"/>
    <property type="project" value="UniProtKB-EC"/>
</dbReference>
<evidence type="ECO:0000256" key="8">
    <source>
        <dbReference type="ARBA" id="ARBA00022475"/>
    </source>
</evidence>
<keyword evidence="9" id="KW-0121">Carboxypeptidase</keyword>
<dbReference type="InterPro" id="IPR036950">
    <property type="entry name" value="PBP_transglycosylase"/>
</dbReference>
<evidence type="ECO:0000256" key="3">
    <source>
        <dbReference type="ARBA" id="ARBA00004752"/>
    </source>
</evidence>
<dbReference type="RefSeq" id="WP_156990888.1">
    <property type="nucleotide sequence ID" value="NZ_VWXL01000075.1"/>
</dbReference>
<organism evidence="31 32">
    <name type="scientific">Caproicibacter fermentans</name>
    <dbReference type="NCBI Taxonomy" id="2576756"/>
    <lineage>
        <taxon>Bacteria</taxon>
        <taxon>Bacillati</taxon>
        <taxon>Bacillota</taxon>
        <taxon>Clostridia</taxon>
        <taxon>Eubacteriales</taxon>
        <taxon>Acutalibacteraceae</taxon>
        <taxon>Caproicibacter</taxon>
    </lineage>
</organism>
<evidence type="ECO:0000256" key="23">
    <source>
        <dbReference type="ARBA" id="ARBA00034000"/>
    </source>
</evidence>
<comment type="subcellular location">
    <subcellularLocation>
        <location evidence="2">Cell membrane</location>
        <topology evidence="2">Single-pass type II membrane protein</topology>
    </subcellularLocation>
</comment>
<dbReference type="InterPro" id="IPR023346">
    <property type="entry name" value="Lysozyme-like_dom_sf"/>
</dbReference>
<keyword evidence="12 31" id="KW-0808">Transferase</keyword>
<name>A0A6N8I112_9FIRM</name>
<dbReference type="AlphaFoldDB" id="A0A6N8I112"/>
<keyword evidence="13 28" id="KW-0812">Transmembrane</keyword>